<keyword evidence="3" id="KW-1185">Reference proteome</keyword>
<name>A0ABP7AKK3_9PSEU</name>
<dbReference type="Proteomes" id="UP001500711">
    <property type="component" value="Unassembled WGS sequence"/>
</dbReference>
<gene>
    <name evidence="2" type="ORF">GCM10022267_21400</name>
</gene>
<dbReference type="Gene3D" id="3.10.180.10">
    <property type="entry name" value="2,3-Dihydroxybiphenyl 1,2-Dioxygenase, domain 1"/>
    <property type="match status" value="1"/>
</dbReference>
<evidence type="ECO:0000313" key="3">
    <source>
        <dbReference type="Proteomes" id="UP001500711"/>
    </source>
</evidence>
<dbReference type="PANTHER" id="PTHR33993:SF14">
    <property type="entry name" value="GB|AAF24581.1"/>
    <property type="match status" value="1"/>
</dbReference>
<sequence>MDLKTHDPAGTAAFFSQSLGWHFAVDEDDWRKATKISVDGHLIGGVSDLSNPVYPPDTPDHIAFYLAVDDVDRRAEAAVANGARLVVPPFEAGDQGRMATLVDPFGAAVSLWQARTFTGWKVPPGRMVLACDQPDEAPALLPDADRRPTDPRGFRHCTRTHRRSSVGTRGQRRRGPYCCAVAAELTNTCQAPALNPNSGPAVFLESRTRTTWANATSTHAVPSVPPL</sequence>
<dbReference type="CDD" id="cd07247">
    <property type="entry name" value="SgaA_N_like"/>
    <property type="match status" value="1"/>
</dbReference>
<evidence type="ECO:0000313" key="2">
    <source>
        <dbReference type="EMBL" id="GAA3634450.1"/>
    </source>
</evidence>
<reference evidence="3" key="1">
    <citation type="journal article" date="2019" name="Int. J. Syst. Evol. Microbiol.">
        <title>The Global Catalogue of Microorganisms (GCM) 10K type strain sequencing project: providing services to taxonomists for standard genome sequencing and annotation.</title>
        <authorList>
            <consortium name="The Broad Institute Genomics Platform"/>
            <consortium name="The Broad Institute Genome Sequencing Center for Infectious Disease"/>
            <person name="Wu L."/>
            <person name="Ma J."/>
        </authorList>
    </citation>
    <scope>NUCLEOTIDE SEQUENCE [LARGE SCALE GENOMIC DNA]</scope>
    <source>
        <strain evidence="3">JCM 17494</strain>
    </source>
</reference>
<dbReference type="PANTHER" id="PTHR33993">
    <property type="entry name" value="GLYOXALASE-RELATED"/>
    <property type="match status" value="1"/>
</dbReference>
<organism evidence="2 3">
    <name type="scientific">Lentzea roselyniae</name>
    <dbReference type="NCBI Taxonomy" id="531940"/>
    <lineage>
        <taxon>Bacteria</taxon>
        <taxon>Bacillati</taxon>
        <taxon>Actinomycetota</taxon>
        <taxon>Actinomycetes</taxon>
        <taxon>Pseudonocardiales</taxon>
        <taxon>Pseudonocardiaceae</taxon>
        <taxon>Lentzea</taxon>
    </lineage>
</organism>
<evidence type="ECO:0000259" key="1">
    <source>
        <dbReference type="PROSITE" id="PS51819"/>
    </source>
</evidence>
<comment type="caution">
    <text evidence="2">The sequence shown here is derived from an EMBL/GenBank/DDBJ whole genome shotgun (WGS) entry which is preliminary data.</text>
</comment>
<accession>A0ABP7AKK3</accession>
<feature type="domain" description="VOC" evidence="1">
    <location>
        <begin position="1"/>
        <end position="114"/>
    </location>
</feature>
<proteinExistence type="predicted"/>
<dbReference type="PROSITE" id="PS51819">
    <property type="entry name" value="VOC"/>
    <property type="match status" value="1"/>
</dbReference>
<protein>
    <recommendedName>
        <fullName evidence="1">VOC domain-containing protein</fullName>
    </recommendedName>
</protein>
<dbReference type="InterPro" id="IPR037523">
    <property type="entry name" value="VOC_core"/>
</dbReference>
<dbReference type="InterPro" id="IPR041581">
    <property type="entry name" value="Glyoxalase_6"/>
</dbReference>
<dbReference type="Pfam" id="PF18029">
    <property type="entry name" value="Glyoxalase_6"/>
    <property type="match status" value="1"/>
</dbReference>
<dbReference type="SUPFAM" id="SSF54593">
    <property type="entry name" value="Glyoxalase/Bleomycin resistance protein/Dihydroxybiphenyl dioxygenase"/>
    <property type="match status" value="1"/>
</dbReference>
<dbReference type="InterPro" id="IPR052164">
    <property type="entry name" value="Anthracycline_SecMetBiosynth"/>
</dbReference>
<dbReference type="InterPro" id="IPR029068">
    <property type="entry name" value="Glyas_Bleomycin-R_OHBP_Dase"/>
</dbReference>
<dbReference type="EMBL" id="BAABBE010000005">
    <property type="protein sequence ID" value="GAA3634450.1"/>
    <property type="molecule type" value="Genomic_DNA"/>
</dbReference>